<dbReference type="InterPro" id="IPR032675">
    <property type="entry name" value="LRR_dom_sf"/>
</dbReference>
<accession>A0A9P5X969</accession>
<keyword evidence="2" id="KW-1185">Reference proteome</keyword>
<proteinExistence type="predicted"/>
<comment type="caution">
    <text evidence="1">The sequence shown here is derived from an EMBL/GenBank/DDBJ whole genome shotgun (WGS) entry which is preliminary data.</text>
</comment>
<organism evidence="1 2">
    <name type="scientific">Macrolepiota fuliginosa MF-IS2</name>
    <dbReference type="NCBI Taxonomy" id="1400762"/>
    <lineage>
        <taxon>Eukaryota</taxon>
        <taxon>Fungi</taxon>
        <taxon>Dikarya</taxon>
        <taxon>Basidiomycota</taxon>
        <taxon>Agaricomycotina</taxon>
        <taxon>Agaricomycetes</taxon>
        <taxon>Agaricomycetidae</taxon>
        <taxon>Agaricales</taxon>
        <taxon>Agaricineae</taxon>
        <taxon>Agaricaceae</taxon>
        <taxon>Macrolepiota</taxon>
    </lineage>
</organism>
<reference evidence="1" key="1">
    <citation type="submission" date="2020-11" db="EMBL/GenBank/DDBJ databases">
        <authorList>
            <consortium name="DOE Joint Genome Institute"/>
            <person name="Ahrendt S."/>
            <person name="Riley R."/>
            <person name="Andreopoulos W."/>
            <person name="Labutti K."/>
            <person name="Pangilinan J."/>
            <person name="Ruiz-Duenas F.J."/>
            <person name="Barrasa J.M."/>
            <person name="Sanchez-Garcia M."/>
            <person name="Camarero S."/>
            <person name="Miyauchi S."/>
            <person name="Serrano A."/>
            <person name="Linde D."/>
            <person name="Babiker R."/>
            <person name="Drula E."/>
            <person name="Ayuso-Fernandez I."/>
            <person name="Pacheco R."/>
            <person name="Padilla G."/>
            <person name="Ferreira P."/>
            <person name="Barriuso J."/>
            <person name="Kellner H."/>
            <person name="Castanera R."/>
            <person name="Alfaro M."/>
            <person name="Ramirez L."/>
            <person name="Pisabarro A.G."/>
            <person name="Kuo A."/>
            <person name="Tritt A."/>
            <person name="Lipzen A."/>
            <person name="He G."/>
            <person name="Yan M."/>
            <person name="Ng V."/>
            <person name="Cullen D."/>
            <person name="Martin F."/>
            <person name="Rosso M.-N."/>
            <person name="Henrissat B."/>
            <person name="Hibbett D."/>
            <person name="Martinez A.T."/>
            <person name="Grigoriev I.V."/>
        </authorList>
    </citation>
    <scope>NUCLEOTIDE SEQUENCE</scope>
    <source>
        <strain evidence="1">MF-IS2</strain>
    </source>
</reference>
<evidence type="ECO:0000313" key="1">
    <source>
        <dbReference type="EMBL" id="KAF9445096.1"/>
    </source>
</evidence>
<dbReference type="EMBL" id="MU151325">
    <property type="protein sequence ID" value="KAF9445096.1"/>
    <property type="molecule type" value="Genomic_DNA"/>
</dbReference>
<dbReference type="SUPFAM" id="SSF52047">
    <property type="entry name" value="RNI-like"/>
    <property type="match status" value="1"/>
</dbReference>
<dbReference type="Proteomes" id="UP000807342">
    <property type="component" value="Unassembled WGS sequence"/>
</dbReference>
<name>A0A9P5X969_9AGAR</name>
<dbReference type="AlphaFoldDB" id="A0A9P5X969"/>
<dbReference type="Gene3D" id="3.80.10.10">
    <property type="entry name" value="Ribonuclease Inhibitor"/>
    <property type="match status" value="1"/>
</dbReference>
<protein>
    <recommendedName>
        <fullName evidence="3">F-box domain-containing protein</fullName>
    </recommendedName>
</protein>
<gene>
    <name evidence="1" type="ORF">P691DRAFT_762805</name>
</gene>
<dbReference type="OrthoDB" id="2979537at2759"/>
<evidence type="ECO:0000313" key="2">
    <source>
        <dbReference type="Proteomes" id="UP000807342"/>
    </source>
</evidence>
<evidence type="ECO:0008006" key="3">
    <source>
        <dbReference type="Google" id="ProtNLM"/>
    </source>
</evidence>
<sequence length="320" mass="35388">MEILQRSKSSPLSLSLGLANSASSIQSPPDSKEFLAVISDTSVTSRLRDLRIIGRNYTISRVCRGFNDFPVLENLVVRQVQPIEDHHYVGPFTFNPEVFKTLTLEGIGMHCSQSSTLSGLRSLALSRAAESILNQATLLDYNHPATPFAPCMTQLSELRLMGTPPPVLSPRARPELYSPSFDRKTLVYLQLSDYKSDFPLHIVRSSLSPMSLEELELENIGGAALRSLVGLINEIAGTPLPFARLHTLTVRNVPDFSHSLATYLLRAFPQLRILRLLGVDMEEFSAALRDPWICPLISSLLVDGKEIPRPTAIMMIAPPV</sequence>